<accession>A0ACC1BZJ7</accession>
<dbReference type="Proteomes" id="UP001164250">
    <property type="component" value="Chromosome 2"/>
</dbReference>
<proteinExistence type="predicted"/>
<organism evidence="1 2">
    <name type="scientific">Pistacia atlantica</name>
    <dbReference type="NCBI Taxonomy" id="434234"/>
    <lineage>
        <taxon>Eukaryota</taxon>
        <taxon>Viridiplantae</taxon>
        <taxon>Streptophyta</taxon>
        <taxon>Embryophyta</taxon>
        <taxon>Tracheophyta</taxon>
        <taxon>Spermatophyta</taxon>
        <taxon>Magnoliopsida</taxon>
        <taxon>eudicotyledons</taxon>
        <taxon>Gunneridae</taxon>
        <taxon>Pentapetalae</taxon>
        <taxon>rosids</taxon>
        <taxon>malvids</taxon>
        <taxon>Sapindales</taxon>
        <taxon>Anacardiaceae</taxon>
        <taxon>Pistacia</taxon>
    </lineage>
</organism>
<name>A0ACC1BZJ7_9ROSI</name>
<evidence type="ECO:0000313" key="1">
    <source>
        <dbReference type="EMBL" id="KAJ0105166.1"/>
    </source>
</evidence>
<keyword evidence="2" id="KW-1185">Reference proteome</keyword>
<comment type="caution">
    <text evidence="1">The sequence shown here is derived from an EMBL/GenBank/DDBJ whole genome shotgun (WGS) entry which is preliminary data.</text>
</comment>
<dbReference type="EMBL" id="CM047898">
    <property type="protein sequence ID" value="KAJ0105166.1"/>
    <property type="molecule type" value="Genomic_DNA"/>
</dbReference>
<reference evidence="2" key="1">
    <citation type="journal article" date="2023" name="G3 (Bethesda)">
        <title>Genome assembly and association tests identify interacting loci associated with vigor, precocity, and sex in interspecific pistachio rootstocks.</title>
        <authorList>
            <person name="Palmer W."/>
            <person name="Jacygrad E."/>
            <person name="Sagayaradj S."/>
            <person name="Cavanaugh K."/>
            <person name="Han R."/>
            <person name="Bertier L."/>
            <person name="Beede B."/>
            <person name="Kafkas S."/>
            <person name="Golino D."/>
            <person name="Preece J."/>
            <person name="Michelmore R."/>
        </authorList>
    </citation>
    <scope>NUCLEOTIDE SEQUENCE [LARGE SCALE GENOMIC DNA]</scope>
</reference>
<gene>
    <name evidence="1" type="ORF">Patl1_18859</name>
</gene>
<sequence length="477" mass="52997">MNRSEYKELIIYISCDYSLKEKLFVMGSQPHFLLIPYPAQGHVAPLLKLATKISEHGIKITFVNTEFMEAKILASGPEKAEEGSLMKFVSIPDGLEGDDRNDAIEMNESVFRVMPGHLKELIEKMNQSDGACEPITCVIADICLGWALKVARKMGIPGAAFVPYGPPTLAFAFHFTKLTDSNGNLMNNELISPSEETLPWKSNEYPWRCPGVPGIEKLLLELFTGVDETVRISNWVLSNSVYELDSSNCDLVPKIFPIGPLLARNHSGNSTGSLIPEDSSCLRWLDKQAIGSVIYVALGSTTTLNQQQFEELALGLESSGLPFLLVVRSDLVDESHVGFPDGFKERIGGRGKIVEWAAQEKVLAHSSVACFLSHCGWNSTMEGLSMGVPFLCWPYFADQYQNRNYICEAWKIGLDLTLDENGILTRHEIQRKVKKLLSDEGIKANSLKLKEMAGRSLVEGGSSFQNFKRFIDEMKSD</sequence>
<evidence type="ECO:0000313" key="2">
    <source>
        <dbReference type="Proteomes" id="UP001164250"/>
    </source>
</evidence>
<protein>
    <submittedName>
        <fullName evidence="1">Uncharacterized protein</fullName>
    </submittedName>
</protein>